<dbReference type="HOGENOM" id="CLU_2802946_0_0_11"/>
<dbReference type="STRING" id="208439.AJAP_27870"/>
<dbReference type="KEGG" id="aja:AJAP_27870"/>
<keyword evidence="2" id="KW-1185">Reference proteome</keyword>
<organism evidence="1 2">
    <name type="scientific">Amycolatopsis japonica</name>
    <dbReference type="NCBI Taxonomy" id="208439"/>
    <lineage>
        <taxon>Bacteria</taxon>
        <taxon>Bacillati</taxon>
        <taxon>Actinomycetota</taxon>
        <taxon>Actinomycetes</taxon>
        <taxon>Pseudonocardiales</taxon>
        <taxon>Pseudonocardiaceae</taxon>
        <taxon>Amycolatopsis</taxon>
        <taxon>Amycolatopsis japonica group</taxon>
    </lineage>
</organism>
<dbReference type="Proteomes" id="UP000028492">
    <property type="component" value="Chromosome"/>
</dbReference>
<proteinExistence type="predicted"/>
<protein>
    <submittedName>
        <fullName evidence="1">Uncharacterized protein</fullName>
    </submittedName>
</protein>
<dbReference type="EMBL" id="CP008953">
    <property type="protein sequence ID" value="AIG78418.1"/>
    <property type="molecule type" value="Genomic_DNA"/>
</dbReference>
<evidence type="ECO:0000313" key="1">
    <source>
        <dbReference type="EMBL" id="AIG78418.1"/>
    </source>
</evidence>
<dbReference type="AlphaFoldDB" id="A0A075UZL2"/>
<evidence type="ECO:0000313" key="2">
    <source>
        <dbReference type="Proteomes" id="UP000028492"/>
    </source>
</evidence>
<sequence>MTKHYRAIDGGTGHWAVRSGEVFFIDTATGKWSRSSHSAAQLQGWARLGLLEETEPPPFLLSATGGS</sequence>
<name>A0A075UZL2_9PSEU</name>
<accession>A0A075UZL2</accession>
<reference evidence="1 2" key="1">
    <citation type="journal article" date="2014" name="J. Biotechnol.">
        <title>Complete genome sequence of the actinobacterium Amycolatopsis japonica MG417-CF17(T) (=DSM 44213T) producing (S,S)-N,N'-ethylenediaminedisuccinic acid.</title>
        <authorList>
            <person name="Stegmann E."/>
            <person name="Albersmeier A."/>
            <person name="Spohn M."/>
            <person name="Gert H."/>
            <person name="Weber T."/>
            <person name="Wohlleben W."/>
            <person name="Kalinowski J."/>
            <person name="Ruckert C."/>
        </authorList>
    </citation>
    <scope>NUCLEOTIDE SEQUENCE [LARGE SCALE GENOMIC DNA]</scope>
    <source>
        <strain evidence="2">MG417-CF17 (DSM 44213)</strain>
    </source>
</reference>
<gene>
    <name evidence="1" type="ORF">AJAP_27870</name>
</gene>